<sequence length="211" mass="23228">MAYSAPGVVPVDGFAPGTSILLSGPPLTRKRELVIRLLGGDDDEGAIMVTTKMGAGKLLELFREWDGDRPSDRLDVVDCVTKERGLGQVRETETTSYLSSPRDMTGLSIALSGLFQRYHRNGAPMRFGMHSLSTFLMYHNLQRVYRMVHVLSGQVESADAFGVFVVDSPTARELDMLSQLVDGVVETRETETECELRLRGLGGRAAGWQAY</sequence>
<reference evidence="1 2" key="1">
    <citation type="submission" date="2018-07" db="EMBL/GenBank/DDBJ databases">
        <title>Genome sequences of Haloplanus sp. CBA1112.</title>
        <authorList>
            <person name="Kim Y.B."/>
            <person name="Roh S.W."/>
        </authorList>
    </citation>
    <scope>NUCLEOTIDE SEQUENCE [LARGE SCALE GENOMIC DNA]</scope>
    <source>
        <strain evidence="1 2">CBA1112</strain>
    </source>
</reference>
<dbReference type="Gene3D" id="3.40.50.300">
    <property type="entry name" value="P-loop containing nucleotide triphosphate hydrolases"/>
    <property type="match status" value="1"/>
</dbReference>
<organism evidence="1 2">
    <name type="scientific">Haloplanus rubicundus</name>
    <dbReference type="NCBI Taxonomy" id="1547898"/>
    <lineage>
        <taxon>Archaea</taxon>
        <taxon>Methanobacteriati</taxon>
        <taxon>Methanobacteriota</taxon>
        <taxon>Stenosarchaea group</taxon>
        <taxon>Halobacteria</taxon>
        <taxon>Halobacteriales</taxon>
        <taxon>Haloferacaceae</taxon>
        <taxon>Haloplanus</taxon>
    </lineage>
</organism>
<dbReference type="GeneID" id="37288092"/>
<proteinExistence type="predicted"/>
<dbReference type="KEGG" id="haq:DU484_13900"/>
<gene>
    <name evidence="1" type="ORF">DU484_13900</name>
</gene>
<accession>A0A345EI50</accession>
<dbReference type="EMBL" id="CP031148">
    <property type="protein sequence ID" value="AXG11872.1"/>
    <property type="molecule type" value="Genomic_DNA"/>
</dbReference>
<dbReference type="Proteomes" id="UP000252985">
    <property type="component" value="Chromosome"/>
</dbReference>
<name>A0A345EI50_9EURY</name>
<dbReference type="InterPro" id="IPR027417">
    <property type="entry name" value="P-loop_NTPase"/>
</dbReference>
<evidence type="ECO:0000313" key="2">
    <source>
        <dbReference type="Proteomes" id="UP000252985"/>
    </source>
</evidence>
<dbReference type="RefSeq" id="WP_114606803.1">
    <property type="nucleotide sequence ID" value="NZ_CP031148.1"/>
</dbReference>
<evidence type="ECO:0000313" key="1">
    <source>
        <dbReference type="EMBL" id="AXG11872.1"/>
    </source>
</evidence>
<protein>
    <submittedName>
        <fullName evidence="1">Recombinase RecA</fullName>
    </submittedName>
</protein>
<dbReference type="InterPro" id="IPR055927">
    <property type="entry name" value="DUF7504"/>
</dbReference>
<dbReference type="AlphaFoldDB" id="A0A345EI50"/>
<dbReference type="Pfam" id="PF24336">
    <property type="entry name" value="DUF7504"/>
    <property type="match status" value="1"/>
</dbReference>